<keyword evidence="3" id="KW-1185">Reference proteome</keyword>
<feature type="compositionally biased region" description="Basic and acidic residues" evidence="1">
    <location>
        <begin position="249"/>
        <end position="268"/>
    </location>
</feature>
<reference evidence="2 3" key="1">
    <citation type="journal article" date="2018" name="Cell">
        <title>The Chara Genome: Secondary Complexity and Implications for Plant Terrestrialization.</title>
        <authorList>
            <person name="Nishiyama T."/>
            <person name="Sakayama H."/>
            <person name="Vries J.D."/>
            <person name="Buschmann H."/>
            <person name="Saint-Marcoux D."/>
            <person name="Ullrich K.K."/>
            <person name="Haas F.B."/>
            <person name="Vanderstraeten L."/>
            <person name="Becker D."/>
            <person name="Lang D."/>
            <person name="Vosolsobe S."/>
            <person name="Rombauts S."/>
            <person name="Wilhelmsson P.K.I."/>
            <person name="Janitza P."/>
            <person name="Kern R."/>
            <person name="Heyl A."/>
            <person name="Rumpler F."/>
            <person name="Villalobos L.I.A.C."/>
            <person name="Clay J.M."/>
            <person name="Skokan R."/>
            <person name="Toyoda A."/>
            <person name="Suzuki Y."/>
            <person name="Kagoshima H."/>
            <person name="Schijlen E."/>
            <person name="Tajeshwar N."/>
            <person name="Catarino B."/>
            <person name="Hetherington A.J."/>
            <person name="Saltykova A."/>
            <person name="Bonnot C."/>
            <person name="Breuninger H."/>
            <person name="Symeonidi A."/>
            <person name="Radhakrishnan G.V."/>
            <person name="Van Nieuwerburgh F."/>
            <person name="Deforce D."/>
            <person name="Chang C."/>
            <person name="Karol K.G."/>
            <person name="Hedrich R."/>
            <person name="Ulvskov P."/>
            <person name="Glockner G."/>
            <person name="Delwiche C.F."/>
            <person name="Petrasek J."/>
            <person name="Van de Peer Y."/>
            <person name="Friml J."/>
            <person name="Beilby M."/>
            <person name="Dolan L."/>
            <person name="Kohara Y."/>
            <person name="Sugano S."/>
            <person name="Fujiyama A."/>
            <person name="Delaux P.-M."/>
            <person name="Quint M."/>
            <person name="TheiBen G."/>
            <person name="Hagemann M."/>
            <person name="Harholt J."/>
            <person name="Dunand C."/>
            <person name="Zachgo S."/>
            <person name="Langdale J."/>
            <person name="Maumus F."/>
            <person name="Straeten D.V.D."/>
            <person name="Gould S.B."/>
            <person name="Rensing S.A."/>
        </authorList>
    </citation>
    <scope>NUCLEOTIDE SEQUENCE [LARGE SCALE GENOMIC DNA]</scope>
    <source>
        <strain evidence="2 3">S276</strain>
    </source>
</reference>
<gene>
    <name evidence="2" type="ORF">CBR_g32646</name>
</gene>
<name>A0A388LHH1_CHABU</name>
<comment type="caution">
    <text evidence="2">The sequence shown here is derived from an EMBL/GenBank/DDBJ whole genome shotgun (WGS) entry which is preliminary data.</text>
</comment>
<sequence>MGSELYRNSSKRTYTGLLEGRTPVGYDAALVDLSFGLRSRTEEDVTHTVLVNPASGTNHAPPSVGASGLPYTPAWCFGQSGDERGVLSRRRGAVGTTGVAASRTGTGGSTTPASRIDERGDADEGSAVEVVGRKVWDDHRRQSRQSSTSSITRGVANINVRADDVFGDCDGAGGEDCAAGGRSNDNDEDVDGEMEIRQIGRKWGGSRATNKSAEPRAGRRGKKGAGDSPGLASGQPQPQQRKDEDEDMEVGRRREEAHADGVMSRKSEDCGKKWDNLYQQFKTMHKFMGESGKPNFFTLTSAERKERGFEFRMDKCVYWEIKAMSRGDHAIHPTNLVDTGVAGGVQMPCPRGGRNESGGSEGCGDGQDDDQGSTRDSTFSGVGGGGGGKRKNVRQQTFDTIADVMKDHGNLMATTVDSASKRKCSILTRQCGMKERELEVQKEHYVKAD</sequence>
<accession>A0A388LHH1</accession>
<dbReference type="Proteomes" id="UP000265515">
    <property type="component" value="Unassembled WGS sequence"/>
</dbReference>
<feature type="region of interest" description="Disordered" evidence="1">
    <location>
        <begin position="342"/>
        <end position="393"/>
    </location>
</feature>
<dbReference type="EMBL" id="BFEA01000381">
    <property type="protein sequence ID" value="GBG81652.1"/>
    <property type="molecule type" value="Genomic_DNA"/>
</dbReference>
<dbReference type="AlphaFoldDB" id="A0A388LHH1"/>
<feature type="region of interest" description="Disordered" evidence="1">
    <location>
        <begin position="198"/>
        <end position="268"/>
    </location>
</feature>
<organism evidence="2 3">
    <name type="scientific">Chara braunii</name>
    <name type="common">Braun's stonewort</name>
    <dbReference type="NCBI Taxonomy" id="69332"/>
    <lineage>
        <taxon>Eukaryota</taxon>
        <taxon>Viridiplantae</taxon>
        <taxon>Streptophyta</taxon>
        <taxon>Charophyceae</taxon>
        <taxon>Charales</taxon>
        <taxon>Characeae</taxon>
        <taxon>Chara</taxon>
    </lineage>
</organism>
<protein>
    <recommendedName>
        <fullName evidence="4">Myb-like domain-containing protein</fullName>
    </recommendedName>
</protein>
<evidence type="ECO:0000256" key="1">
    <source>
        <dbReference type="SAM" id="MobiDB-lite"/>
    </source>
</evidence>
<evidence type="ECO:0000313" key="2">
    <source>
        <dbReference type="EMBL" id="GBG81652.1"/>
    </source>
</evidence>
<feature type="compositionally biased region" description="Gly residues" evidence="1">
    <location>
        <begin position="355"/>
        <end position="365"/>
    </location>
</feature>
<feature type="compositionally biased region" description="Low complexity" evidence="1">
    <location>
        <begin position="93"/>
        <end position="114"/>
    </location>
</feature>
<dbReference type="Gramene" id="GBG81652">
    <property type="protein sequence ID" value="GBG81652"/>
    <property type="gene ID" value="CBR_g32646"/>
</dbReference>
<proteinExistence type="predicted"/>
<evidence type="ECO:0008006" key="4">
    <source>
        <dbReference type="Google" id="ProtNLM"/>
    </source>
</evidence>
<evidence type="ECO:0000313" key="3">
    <source>
        <dbReference type="Proteomes" id="UP000265515"/>
    </source>
</evidence>
<feature type="region of interest" description="Disordered" evidence="1">
    <location>
        <begin position="93"/>
        <end position="126"/>
    </location>
</feature>